<dbReference type="InterPro" id="IPR027417">
    <property type="entry name" value="P-loop_NTPase"/>
</dbReference>
<dbReference type="KEGG" id="pbv:AR543_18490"/>
<dbReference type="OrthoDB" id="8910972at2"/>
<name>A0A172ZJI2_9BACL</name>
<dbReference type="AlphaFoldDB" id="A0A172ZJI2"/>
<reference evidence="2" key="1">
    <citation type="submission" date="2015-10" db="EMBL/GenBank/DDBJ databases">
        <title>Genome of Paenibacillus bovis sp. nov.</title>
        <authorList>
            <person name="Wu Z."/>
            <person name="Gao C."/>
            <person name="Liu Z."/>
            <person name="Zheng H."/>
        </authorList>
    </citation>
    <scope>NUCLEOTIDE SEQUENCE [LARGE SCALE GENOMIC DNA]</scope>
    <source>
        <strain evidence="2">BD3526</strain>
    </source>
</reference>
<dbReference type="EMBL" id="CP013023">
    <property type="protein sequence ID" value="ANF97805.1"/>
    <property type="molecule type" value="Genomic_DNA"/>
</dbReference>
<accession>A0A172ZJI2</accession>
<organism evidence="1 2">
    <name type="scientific">Paenibacillus bovis</name>
    <dbReference type="NCBI Taxonomy" id="1616788"/>
    <lineage>
        <taxon>Bacteria</taxon>
        <taxon>Bacillati</taxon>
        <taxon>Bacillota</taxon>
        <taxon>Bacilli</taxon>
        <taxon>Bacillales</taxon>
        <taxon>Paenibacillaceae</taxon>
        <taxon>Paenibacillus</taxon>
    </lineage>
</organism>
<dbReference type="SUPFAM" id="SSF52540">
    <property type="entry name" value="P-loop containing nucleoside triphosphate hydrolases"/>
    <property type="match status" value="1"/>
</dbReference>
<gene>
    <name evidence="1" type="ORF">AR543_18490</name>
</gene>
<dbReference type="Proteomes" id="UP000078148">
    <property type="component" value="Chromosome"/>
</dbReference>
<dbReference type="RefSeq" id="WP_060535898.1">
    <property type="nucleotide sequence ID" value="NZ_CP013023.1"/>
</dbReference>
<proteinExistence type="predicted"/>
<protein>
    <submittedName>
        <fullName evidence="1">Uncharacterized protein</fullName>
    </submittedName>
</protein>
<keyword evidence="2" id="KW-1185">Reference proteome</keyword>
<reference evidence="1 2" key="2">
    <citation type="journal article" date="2016" name="Int. J. Syst. Evol. Microbiol.">
        <title>Paenibacillus bovis sp. nov., isolated from raw yak (Bos grunniens) milk.</title>
        <authorList>
            <person name="Gao C."/>
            <person name="Han J."/>
            <person name="Liu Z."/>
            <person name="Xu X."/>
            <person name="Hang F."/>
            <person name="Wu Z."/>
        </authorList>
    </citation>
    <scope>NUCLEOTIDE SEQUENCE [LARGE SCALE GENOMIC DNA]</scope>
    <source>
        <strain evidence="1 2">BD3526</strain>
    </source>
</reference>
<evidence type="ECO:0000313" key="2">
    <source>
        <dbReference type="Proteomes" id="UP000078148"/>
    </source>
</evidence>
<evidence type="ECO:0000313" key="1">
    <source>
        <dbReference type="EMBL" id="ANF97805.1"/>
    </source>
</evidence>
<sequence>MLEITGQDIGSLDDTNLRTLIGLLCEAELYKVNIATMGVTYGGDQNAADGGIDVRVEVSAPLNEDGYIPRSTTGFQVKKPDMPRRAILQEMQPHGELREVIKELISKKGAYIIISSQGSTSDTSLANRRLAMRNAIQENDPNGYLKIDFYDRERIANWVRMHPALILWVRDKIGNPIQGWKGFGTWTHPTVSDNNEYFSDEHIRLYNVASNSKNNGSSILDGINDMRAILSKPGSSIRLVGLSGVGKTRLVQALFEKEVGESALSPSQVFYADLGDAPLPDPRNFAERLITLKKPLILIVDNCPPNLHKRLTSLCTSTGSLISLLTIEYDVKDDQPEETEVFRLQPSSKEIIEKIILNQFYHITNAGARLIADFSGGNARIAIALAKVIKRDDDISRLRDSDLFERLFQQRNKPDNTLLKAAEVCSLVYSFSIDTSESEQNELTLLGSLASLNVNELYAQTGELKRRDLVQQRGNWRAVLPPVIANRLADKALQDIPSNLINNSFLNKSSDRLKLSFFKRLGLLHNSEIAKSLIKDWLSKNSFLGDVEKFGDVEVKLFLHIAPINPELVLSTIERIFEKESQALFLSRENPYFREFSQLLRHIAYDDSLFERSILILTNFALSEKVDENNDSIRRLLKSMFYIYLSGTHASAEQRLKIISNLIYSNQEDKIELGLLLLSATLEAWHFISFYTTEFGARMRDYGWQPKNKEEISNWYDIFLEYSVELISSNHVVASKVKSILAEKLRALWSKAYMHNEIEVAVKTISSHSSWNEGLIAVKSILKFDSKNMSSELISKLEELVIILEPKNIVEKIKLYTLSSRNFYLDLLDFEDVPENLNAAAQLLGNQAANQNDILYKLLPELLVEHGLRIFDFGKGLAQASQAPEAIWDILLRELQSISENKRNHQILQGFLNGLFESNRELCNNYLDDALTNKTLSKVFPLLQISVVINKKAIERLENSLIIGDAPIWIYNNLALGRMLDDIDDDSLISLLKKIASKTDGNEVAIHILSLLTHGKKKEEISKKVALLGQELIVNIPLSIFLRPVQGLDYKISEMIKYCFVDEAGERNAWLVAKKIFSALSNGDIYIRDLEDTLKTLASAYPIIFLDTFFGKSEEANDYIELSFSMSDLDSSSNPISLIKDAIILQWCKSNPEVRELALASAIIPYQFTENQISWTSLAMNLIENSIDPIAVLQKIKRKFRPMSWNGSRAAKMEQYIPLIAILESNKNHVIAEWSSQEKLKFQSEILTERKSEEKYEKSVNERFE</sequence>